<dbReference type="EMBL" id="WTUX01000011">
    <property type="protein sequence ID" value="MZR13289.1"/>
    <property type="molecule type" value="Genomic_DNA"/>
</dbReference>
<evidence type="ECO:0000256" key="4">
    <source>
        <dbReference type="ARBA" id="ARBA00022827"/>
    </source>
</evidence>
<dbReference type="PANTHER" id="PTHR42784:SF1">
    <property type="entry name" value="PYRANOSE 2-OXIDASE"/>
    <property type="match status" value="1"/>
</dbReference>
<evidence type="ECO:0000259" key="6">
    <source>
        <dbReference type="Pfam" id="PF05199"/>
    </source>
</evidence>
<feature type="domain" description="Glucose-methanol-choline oxidoreductase C-terminal" evidence="6">
    <location>
        <begin position="407"/>
        <end position="461"/>
    </location>
</feature>
<evidence type="ECO:0000256" key="3">
    <source>
        <dbReference type="ARBA" id="ARBA00022630"/>
    </source>
</evidence>
<name>A0A845M2P1_9RHOB</name>
<keyword evidence="4" id="KW-0274">FAD</keyword>
<proteinExistence type="inferred from homology"/>
<evidence type="ECO:0000256" key="5">
    <source>
        <dbReference type="ARBA" id="ARBA00023002"/>
    </source>
</evidence>
<dbReference type="Gene3D" id="3.50.50.60">
    <property type="entry name" value="FAD/NAD(P)-binding domain"/>
    <property type="match status" value="2"/>
</dbReference>
<sequence length="469" mass="51468">MFPTVTLDAARARHWDMIIAGSSFSAMFFLKGLPRDLDVLILEKGRHITHADQIATGFRNREELPQINTSDHPKDWVFHSLLGGNSNCWWACTPRFHPSDFRMNTLYGVGEDWPVDYDTLEPFYLEVERAMDINGGGSDAHLPRSAPFPYPAHLPTRSDRKMRAHSDMWWAQPSARANGGDRPWCCSNGVCDECPIDSKYTVINSIERLAHPGAHLLMETEVRAVRTEAGRATGVRVRSAGAEAEIAGSAVALGANAVFNAAILMRSGLDHPRLGRGLNEQLAQTIVVDGPGLGYFGGTSVTGHGYALYDGAHRADHSGVLMEIHNAPPLLRKEPGKWTDRMIIKLIAEDLPRDENRVTLVDDEVQIEWAGHDPYAWDGIAWGMETAPSILPDDLEVRGFFPPVDSEKHAMGTHPFGPDPARHLCDDTHRVHGTDNLFALGSGAFPTTSPANPTLTLSALALRAGRSVT</sequence>
<dbReference type="Proteomes" id="UP000467322">
    <property type="component" value="Unassembled WGS sequence"/>
</dbReference>
<keyword evidence="3" id="KW-0285">Flavoprotein</keyword>
<comment type="caution">
    <text evidence="7">The sequence shown here is derived from an EMBL/GenBank/DDBJ whole genome shotgun (WGS) entry which is preliminary data.</text>
</comment>
<accession>A0A845M2P1</accession>
<protein>
    <recommendedName>
        <fullName evidence="6">Glucose-methanol-choline oxidoreductase C-terminal domain-containing protein</fullName>
    </recommendedName>
</protein>
<dbReference type="InterPro" id="IPR051473">
    <property type="entry name" value="P2Ox-like"/>
</dbReference>
<evidence type="ECO:0000256" key="2">
    <source>
        <dbReference type="ARBA" id="ARBA00010790"/>
    </source>
</evidence>
<dbReference type="GO" id="GO:0016614">
    <property type="term" value="F:oxidoreductase activity, acting on CH-OH group of donors"/>
    <property type="evidence" value="ECO:0007669"/>
    <property type="project" value="InterPro"/>
</dbReference>
<organism evidence="7 8">
    <name type="scientific">Maritimibacter harenae</name>
    <dbReference type="NCBI Taxonomy" id="2606218"/>
    <lineage>
        <taxon>Bacteria</taxon>
        <taxon>Pseudomonadati</taxon>
        <taxon>Pseudomonadota</taxon>
        <taxon>Alphaproteobacteria</taxon>
        <taxon>Rhodobacterales</taxon>
        <taxon>Roseobacteraceae</taxon>
        <taxon>Maritimibacter</taxon>
    </lineage>
</organism>
<evidence type="ECO:0000256" key="1">
    <source>
        <dbReference type="ARBA" id="ARBA00001974"/>
    </source>
</evidence>
<dbReference type="PANTHER" id="PTHR42784">
    <property type="entry name" value="PYRANOSE 2-OXIDASE"/>
    <property type="match status" value="1"/>
</dbReference>
<keyword evidence="8" id="KW-1185">Reference proteome</keyword>
<keyword evidence="5" id="KW-0560">Oxidoreductase</keyword>
<dbReference type="AlphaFoldDB" id="A0A845M2P1"/>
<dbReference type="InterPro" id="IPR007867">
    <property type="entry name" value="GMC_OxRtase_C"/>
</dbReference>
<dbReference type="Pfam" id="PF05199">
    <property type="entry name" value="GMC_oxred_C"/>
    <property type="match status" value="1"/>
</dbReference>
<comment type="cofactor">
    <cofactor evidence="1">
        <name>FAD</name>
        <dbReference type="ChEBI" id="CHEBI:57692"/>
    </cofactor>
</comment>
<dbReference type="RefSeq" id="WP_161351386.1">
    <property type="nucleotide sequence ID" value="NZ_WTUX01000011.1"/>
</dbReference>
<gene>
    <name evidence="7" type="ORF">GQE99_09685</name>
</gene>
<dbReference type="SUPFAM" id="SSF51905">
    <property type="entry name" value="FAD/NAD(P)-binding domain"/>
    <property type="match status" value="1"/>
</dbReference>
<comment type="similarity">
    <text evidence="2">Belongs to the GMC oxidoreductase family.</text>
</comment>
<dbReference type="InterPro" id="IPR036188">
    <property type="entry name" value="FAD/NAD-bd_sf"/>
</dbReference>
<evidence type="ECO:0000313" key="7">
    <source>
        <dbReference type="EMBL" id="MZR13289.1"/>
    </source>
</evidence>
<evidence type="ECO:0000313" key="8">
    <source>
        <dbReference type="Proteomes" id="UP000467322"/>
    </source>
</evidence>
<reference evidence="7 8" key="1">
    <citation type="submission" date="2019-12" db="EMBL/GenBank/DDBJ databases">
        <title>Maritimibacter sp. nov. sp. isolated from sea sand.</title>
        <authorList>
            <person name="Kim J."/>
            <person name="Jeong S.E."/>
            <person name="Jung H.S."/>
            <person name="Jeon C.O."/>
        </authorList>
    </citation>
    <scope>NUCLEOTIDE SEQUENCE [LARGE SCALE GENOMIC DNA]</scope>
    <source>
        <strain evidence="7 8">DP07</strain>
    </source>
</reference>